<evidence type="ECO:0000313" key="2">
    <source>
        <dbReference type="Proteomes" id="UP001601058"/>
    </source>
</evidence>
<name>A0ABW6K3X5_9BACI</name>
<protein>
    <submittedName>
        <fullName evidence="1">Uncharacterized protein</fullName>
    </submittedName>
</protein>
<dbReference type="RefSeq" id="WP_389222535.1">
    <property type="nucleotide sequence ID" value="NZ_JBIACJ010000012.1"/>
</dbReference>
<dbReference type="EMBL" id="JBIACJ010000012">
    <property type="protein sequence ID" value="MFE8698287.1"/>
    <property type="molecule type" value="Genomic_DNA"/>
</dbReference>
<accession>A0ABW6K3X5</accession>
<proteinExistence type="predicted"/>
<reference evidence="1 2" key="1">
    <citation type="submission" date="2024-08" db="EMBL/GenBank/DDBJ databases">
        <title>Two novel Cytobacillus novel species.</title>
        <authorList>
            <person name="Liu G."/>
        </authorList>
    </citation>
    <scope>NUCLEOTIDE SEQUENCE [LARGE SCALE GENOMIC DNA]</scope>
    <source>
        <strain evidence="1 2">FJAT-53684</strain>
    </source>
</reference>
<keyword evidence="2" id="KW-1185">Reference proteome</keyword>
<gene>
    <name evidence="1" type="ORF">ACFYKT_18345</name>
</gene>
<dbReference type="Proteomes" id="UP001601058">
    <property type="component" value="Unassembled WGS sequence"/>
</dbReference>
<organism evidence="1 2">
    <name type="scientific">Cytobacillus mangrovibacter</name>
    <dbReference type="NCBI Taxonomy" id="3299024"/>
    <lineage>
        <taxon>Bacteria</taxon>
        <taxon>Bacillati</taxon>
        <taxon>Bacillota</taxon>
        <taxon>Bacilli</taxon>
        <taxon>Bacillales</taxon>
        <taxon>Bacillaceae</taxon>
        <taxon>Cytobacillus</taxon>
    </lineage>
</organism>
<evidence type="ECO:0000313" key="1">
    <source>
        <dbReference type="EMBL" id="MFE8698287.1"/>
    </source>
</evidence>
<comment type="caution">
    <text evidence="1">The sequence shown here is derived from an EMBL/GenBank/DDBJ whole genome shotgun (WGS) entry which is preliminary data.</text>
</comment>
<sequence>MKSFNEIITKELIERIVEKLTEEARLIDQIERNSIIYDDYNEIEPLVIADISNYYFQIPLLELEE</sequence>